<evidence type="ECO:0000313" key="1">
    <source>
        <dbReference type="EMBL" id="CAK0902286.1"/>
    </source>
</evidence>
<reference evidence="1" key="1">
    <citation type="submission" date="2023-10" db="EMBL/GenBank/DDBJ databases">
        <authorList>
            <person name="Chen Y."/>
            <person name="Shah S."/>
            <person name="Dougan E. K."/>
            <person name="Thang M."/>
            <person name="Chan C."/>
        </authorList>
    </citation>
    <scope>NUCLEOTIDE SEQUENCE [LARGE SCALE GENOMIC DNA]</scope>
</reference>
<protein>
    <submittedName>
        <fullName evidence="1">Uncharacterized protein</fullName>
    </submittedName>
</protein>
<gene>
    <name evidence="1" type="ORF">PCOR1329_LOCUS78952</name>
</gene>
<proteinExistence type="predicted"/>
<organism evidence="1 2">
    <name type="scientific">Prorocentrum cordatum</name>
    <dbReference type="NCBI Taxonomy" id="2364126"/>
    <lineage>
        <taxon>Eukaryota</taxon>
        <taxon>Sar</taxon>
        <taxon>Alveolata</taxon>
        <taxon>Dinophyceae</taxon>
        <taxon>Prorocentrales</taxon>
        <taxon>Prorocentraceae</taxon>
        <taxon>Prorocentrum</taxon>
    </lineage>
</organism>
<comment type="caution">
    <text evidence="1">The sequence shown here is derived from an EMBL/GenBank/DDBJ whole genome shotgun (WGS) entry which is preliminary data.</text>
</comment>
<accession>A0ABN9XQR1</accession>
<keyword evidence="2" id="KW-1185">Reference proteome</keyword>
<name>A0ABN9XQR1_9DINO</name>
<dbReference type="Proteomes" id="UP001189429">
    <property type="component" value="Unassembled WGS sequence"/>
</dbReference>
<feature type="non-terminal residue" evidence="1">
    <location>
        <position position="1"/>
    </location>
</feature>
<sequence>TLPVTAPRPAPVLSVVARPGDALYVPRGLECRTARRAAEAPELPGTLYLILVVRSGEQSLEISLGRYVNDLLMDKSLPSDADAFLRSAVTKPVVPERYGGGVGGAAVAGREGGRAGLEAALAGAAGELASRISAGGLRAHFLGQMRQRAEAQQAQAAKMRSKLEVPPPPDFVLERRAVRVARGVQCTCQPGSTVARFRRGADTLNLPIESSASALVAALSDGKPHRVGTLPCEDPFERLSVCQILVDKECVEVLADAGE</sequence>
<dbReference type="EMBL" id="CAUYUJ010021050">
    <property type="protein sequence ID" value="CAK0902286.1"/>
    <property type="molecule type" value="Genomic_DNA"/>
</dbReference>
<evidence type="ECO:0000313" key="2">
    <source>
        <dbReference type="Proteomes" id="UP001189429"/>
    </source>
</evidence>